<dbReference type="EMBL" id="BDQV01000075">
    <property type="protein sequence ID" value="GAY51894.1"/>
    <property type="molecule type" value="Genomic_DNA"/>
</dbReference>
<dbReference type="Proteomes" id="UP000236630">
    <property type="component" value="Unassembled WGS sequence"/>
</dbReference>
<name>A0A2H5PHS7_CITUN</name>
<evidence type="ECO:0000313" key="2">
    <source>
        <dbReference type="Proteomes" id="UP000236630"/>
    </source>
</evidence>
<evidence type="ECO:0000313" key="1">
    <source>
        <dbReference type="EMBL" id="GAY51894.1"/>
    </source>
</evidence>
<accession>A0A2H5PHS7</accession>
<dbReference type="AlphaFoldDB" id="A0A2H5PHS7"/>
<gene>
    <name evidence="1" type="ORF">CUMW_137800</name>
</gene>
<keyword evidence="2" id="KW-1185">Reference proteome</keyword>
<organism evidence="1 2">
    <name type="scientific">Citrus unshiu</name>
    <name type="common">Satsuma mandarin</name>
    <name type="synonym">Citrus nobilis var. unshiu</name>
    <dbReference type="NCBI Taxonomy" id="55188"/>
    <lineage>
        <taxon>Eukaryota</taxon>
        <taxon>Viridiplantae</taxon>
        <taxon>Streptophyta</taxon>
        <taxon>Embryophyta</taxon>
        <taxon>Tracheophyta</taxon>
        <taxon>Spermatophyta</taxon>
        <taxon>Magnoliopsida</taxon>
        <taxon>eudicotyledons</taxon>
        <taxon>Gunneridae</taxon>
        <taxon>Pentapetalae</taxon>
        <taxon>rosids</taxon>
        <taxon>malvids</taxon>
        <taxon>Sapindales</taxon>
        <taxon>Rutaceae</taxon>
        <taxon>Aurantioideae</taxon>
        <taxon>Citrus</taxon>
    </lineage>
</organism>
<reference evidence="1 2" key="1">
    <citation type="journal article" date="2017" name="Front. Genet.">
        <title>Draft sequencing of the heterozygous diploid genome of Satsuma (Citrus unshiu Marc.) using a hybrid assembly approach.</title>
        <authorList>
            <person name="Shimizu T."/>
            <person name="Tanizawa Y."/>
            <person name="Mochizuki T."/>
            <person name="Nagasaki H."/>
            <person name="Yoshioka T."/>
            <person name="Toyoda A."/>
            <person name="Fujiyama A."/>
            <person name="Kaminuma E."/>
            <person name="Nakamura Y."/>
        </authorList>
    </citation>
    <scope>NUCLEOTIDE SEQUENCE [LARGE SCALE GENOMIC DNA]</scope>
    <source>
        <strain evidence="2">cv. Miyagawa wase</strain>
    </source>
</reference>
<sequence>MEGCKNSSNPPKPKEFFLRIQIALFVAQNQCSSAPKCPLCRKMKNFKWVKFTFSCTIKVCTATLTLQELCSLAIKASSAISHATGKNGLKYPAATSNGFCEVPIEFQAPARQNDRRIEY</sequence>
<proteinExistence type="predicted"/>
<protein>
    <submittedName>
        <fullName evidence="1">Uncharacterized protein</fullName>
    </submittedName>
</protein>
<comment type="caution">
    <text evidence="1">The sequence shown here is derived from an EMBL/GenBank/DDBJ whole genome shotgun (WGS) entry which is preliminary data.</text>
</comment>